<dbReference type="OrthoDB" id="3239593at2"/>
<keyword evidence="5" id="KW-1185">Reference proteome</keyword>
<feature type="chain" id="PRO_5010161395" evidence="1">
    <location>
        <begin position="21"/>
        <end position="403"/>
    </location>
</feature>
<dbReference type="Gene3D" id="3.40.190.10">
    <property type="entry name" value="Periplasmic binding protein-like II"/>
    <property type="match status" value="2"/>
</dbReference>
<dbReference type="InterPro" id="IPR027020">
    <property type="entry name" value="YnjB"/>
</dbReference>
<dbReference type="RefSeq" id="WP_072245194.1">
    <property type="nucleotide sequence ID" value="NZ_FBYC01000004.1"/>
</dbReference>
<feature type="signal peptide" evidence="1">
    <location>
        <begin position="1"/>
        <end position="20"/>
    </location>
</feature>
<evidence type="ECO:0000313" key="3">
    <source>
        <dbReference type="EMBL" id="KPP92772.1"/>
    </source>
</evidence>
<organism evidence="3 4">
    <name type="scientific">Roseibaca calidilacus</name>
    <dbReference type="NCBI Taxonomy" id="1666912"/>
    <lineage>
        <taxon>Bacteria</taxon>
        <taxon>Pseudomonadati</taxon>
        <taxon>Pseudomonadota</taxon>
        <taxon>Alphaproteobacteria</taxon>
        <taxon>Rhodobacterales</taxon>
        <taxon>Paracoccaceae</taxon>
        <taxon>Roseinatronobacter</taxon>
    </lineage>
</organism>
<name>A0A0P7WFM0_9RHOB</name>
<dbReference type="PATRIC" id="fig|1666912.4.peg.2237"/>
<evidence type="ECO:0000256" key="1">
    <source>
        <dbReference type="SAM" id="SignalP"/>
    </source>
</evidence>
<dbReference type="STRING" id="1666912.Ga0058931_0862"/>
<evidence type="ECO:0000313" key="4">
    <source>
        <dbReference type="Proteomes" id="UP000050413"/>
    </source>
</evidence>
<proteinExistence type="predicted"/>
<evidence type="ECO:0000313" key="2">
    <source>
        <dbReference type="EMBL" id="CUX80155.1"/>
    </source>
</evidence>
<accession>A0A0P7WFM0</accession>
<dbReference type="Proteomes" id="UP000050413">
    <property type="component" value="Unassembled WGS sequence"/>
</dbReference>
<dbReference type="AlphaFoldDB" id="A0A0P7WFM0"/>
<protein>
    <submittedName>
        <fullName evidence="3">ABC-type uptake system substrate-binding component YnjB</fullName>
    </submittedName>
    <submittedName>
        <fullName evidence="2">Thiamine transport system substrate-binding protein</fullName>
    </submittedName>
</protein>
<dbReference type="InterPro" id="IPR006059">
    <property type="entry name" value="SBP"/>
</dbReference>
<comment type="caution">
    <text evidence="3">The sequence shown here is derived from an EMBL/GenBank/DDBJ whole genome shotgun (WGS) entry which is preliminary data.</text>
</comment>
<dbReference type="PANTHER" id="PTHR42779:SF1">
    <property type="entry name" value="PROTEIN YNJB"/>
    <property type="match status" value="1"/>
</dbReference>
<dbReference type="EMBL" id="FBYC01000004">
    <property type="protein sequence ID" value="CUX80155.1"/>
    <property type="molecule type" value="Genomic_DNA"/>
</dbReference>
<dbReference type="NCBIfam" id="NF008633">
    <property type="entry name" value="PRK11622.1"/>
    <property type="match status" value="1"/>
</dbReference>
<dbReference type="Pfam" id="PF13416">
    <property type="entry name" value="SBP_bac_8"/>
    <property type="match status" value="1"/>
</dbReference>
<dbReference type="EMBL" id="LJSG01000011">
    <property type="protein sequence ID" value="KPP92772.1"/>
    <property type="molecule type" value="Genomic_DNA"/>
</dbReference>
<keyword evidence="1" id="KW-0732">Signal</keyword>
<reference evidence="2 5" key="2">
    <citation type="submission" date="2016-01" db="EMBL/GenBank/DDBJ databases">
        <authorList>
            <person name="Varghese N."/>
        </authorList>
    </citation>
    <scope>NUCLEOTIDE SEQUENCE [LARGE SCALE GENOMIC DNA]</scope>
    <source>
        <strain evidence="2 5">HL-91</strain>
    </source>
</reference>
<reference evidence="3 4" key="1">
    <citation type="submission" date="2015-09" db="EMBL/GenBank/DDBJ databases">
        <title>Identification and resolution of microdiversity through metagenomic sequencing of parallel consortia.</title>
        <authorList>
            <person name="Nelson W.C."/>
            <person name="Romine M.F."/>
            <person name="Lindemann S.R."/>
        </authorList>
    </citation>
    <scope>NUCLEOTIDE SEQUENCE [LARGE SCALE GENOMIC DNA]</scope>
    <source>
        <strain evidence="3">HL-91</strain>
    </source>
</reference>
<dbReference type="PIRSF" id="PIRSF029172">
    <property type="entry name" value="UCP029172_ABC_sbc_YnjB"/>
    <property type="match status" value="1"/>
</dbReference>
<dbReference type="PANTHER" id="PTHR42779">
    <property type="entry name" value="PROTEIN YNJB"/>
    <property type="match status" value="1"/>
</dbReference>
<sequence length="403" mass="43529">MRFLTCAAACALALAQPINAQSLDLADWPAVLEQAQGQTVYWHAWGGDPRINAFIEQVGAELSARHGVILEHVRLADTADAVTRVVSERAAGRDTGGAVDVIWINGANFASMKEQGLLFGPFAYDLPNWSLVDTDANPAIEIDFTLPVEGYGSPWAMFQMVFEYDSATVPEPPRSLDTLRAWIAENPGRFTYPQPPDFLGTSFLKQALYGVLDDPSVLLGPTDAVEYDTVTAPLWAFLDEITPNLWRAGRAYPANEPALGQLLADGEVDIGFSFNPGRASAAIADGELPDTIRTMVFDEGTLANSSYLSIPYNAANQAGALVLANLILDPEIQALAQDPAVLGFQTVLGMDRLEAEGRARFDALDLGIATLAPDEMGTGLLEPHPSWMTRIAADWTERYGTAE</sequence>
<gene>
    <name evidence="3" type="primary">ynjB</name>
    <name evidence="2" type="ORF">Ga0058931_0862</name>
    <name evidence="3" type="ORF">HLUCCA05_10275</name>
</gene>
<evidence type="ECO:0000313" key="5">
    <source>
        <dbReference type="Proteomes" id="UP000182045"/>
    </source>
</evidence>
<dbReference type="SUPFAM" id="SSF53850">
    <property type="entry name" value="Periplasmic binding protein-like II"/>
    <property type="match status" value="1"/>
</dbReference>
<dbReference type="Proteomes" id="UP000182045">
    <property type="component" value="Unassembled WGS sequence"/>
</dbReference>